<accession>A0AAN7SG07</accession>
<dbReference type="Proteomes" id="UP001333110">
    <property type="component" value="Unassembled WGS sequence"/>
</dbReference>
<gene>
    <name evidence="1" type="ORF">QYF61_024645</name>
</gene>
<organism evidence="1 2">
    <name type="scientific">Mycteria americana</name>
    <name type="common">Wood stork</name>
    <dbReference type="NCBI Taxonomy" id="33587"/>
    <lineage>
        <taxon>Eukaryota</taxon>
        <taxon>Metazoa</taxon>
        <taxon>Chordata</taxon>
        <taxon>Craniata</taxon>
        <taxon>Vertebrata</taxon>
        <taxon>Euteleostomi</taxon>
        <taxon>Archelosauria</taxon>
        <taxon>Archosauria</taxon>
        <taxon>Dinosauria</taxon>
        <taxon>Saurischia</taxon>
        <taxon>Theropoda</taxon>
        <taxon>Coelurosauria</taxon>
        <taxon>Aves</taxon>
        <taxon>Neognathae</taxon>
        <taxon>Neoaves</taxon>
        <taxon>Aequornithes</taxon>
        <taxon>Ciconiiformes</taxon>
        <taxon>Ciconiidae</taxon>
        <taxon>Mycteria</taxon>
    </lineage>
</organism>
<sequence length="145" mass="16169">MPSPSPSSNCCSPANSPSFYTEHDAICQNQDTRDVKYKKKGFYKYNSSKRKTRKNVGPLLSGAGDLVTKDVEKTGIFHVFFASDFTEYRKLGEVAATPDGWVAVQGDLERQEKWANRHLIKFKKGKCKVLHLGRNKPHAPGHTGG</sequence>
<evidence type="ECO:0000313" key="2">
    <source>
        <dbReference type="Proteomes" id="UP001333110"/>
    </source>
</evidence>
<proteinExistence type="predicted"/>
<comment type="caution">
    <text evidence="1">The sequence shown here is derived from an EMBL/GenBank/DDBJ whole genome shotgun (WGS) entry which is preliminary data.</text>
</comment>
<dbReference type="AlphaFoldDB" id="A0AAN7SG07"/>
<reference evidence="1 2" key="1">
    <citation type="journal article" date="2023" name="J. Hered.">
        <title>Chromosome-level genome of the wood stork (Mycteria americana) provides insight into avian chromosome evolution.</title>
        <authorList>
            <person name="Flamio R. Jr."/>
            <person name="Ramstad K.M."/>
        </authorList>
    </citation>
    <scope>NUCLEOTIDE SEQUENCE [LARGE SCALE GENOMIC DNA]</scope>
    <source>
        <strain evidence="1">JAX WOST 10</strain>
    </source>
</reference>
<protein>
    <submittedName>
        <fullName evidence="1">Uncharacterized protein</fullName>
    </submittedName>
</protein>
<keyword evidence="2" id="KW-1185">Reference proteome</keyword>
<dbReference type="EMBL" id="JAUNZN010000002">
    <property type="protein sequence ID" value="KAK4828211.1"/>
    <property type="molecule type" value="Genomic_DNA"/>
</dbReference>
<name>A0AAN7SG07_MYCAM</name>
<evidence type="ECO:0000313" key="1">
    <source>
        <dbReference type="EMBL" id="KAK4828211.1"/>
    </source>
</evidence>